<reference evidence="2 3" key="1">
    <citation type="submission" date="2020-01" db="EMBL/GenBank/DDBJ databases">
        <title>Novel species isolated from a subtropical stream in China.</title>
        <authorList>
            <person name="Lu H."/>
        </authorList>
    </citation>
    <scope>NUCLEOTIDE SEQUENCE [LARGE SCALE GENOMIC DNA]</scope>
    <source>
        <strain evidence="2 3">FT82W</strain>
    </source>
</reference>
<dbReference type="SUPFAM" id="SSF63380">
    <property type="entry name" value="Riboflavin synthase domain-like"/>
    <property type="match status" value="1"/>
</dbReference>
<dbReference type="PANTHER" id="PTHR30157:SF0">
    <property type="entry name" value="NADPH-DEPENDENT FERRIC-CHELATE REDUCTASE"/>
    <property type="match status" value="1"/>
</dbReference>
<dbReference type="PROSITE" id="PS51384">
    <property type="entry name" value="FAD_FR"/>
    <property type="match status" value="1"/>
</dbReference>
<dbReference type="RefSeq" id="WP_161099424.1">
    <property type="nucleotide sequence ID" value="NZ_WWCW01000134.1"/>
</dbReference>
<dbReference type="EMBL" id="WWCW01000134">
    <property type="protein sequence ID" value="MYM90685.1"/>
    <property type="molecule type" value="Genomic_DNA"/>
</dbReference>
<dbReference type="PANTHER" id="PTHR30157">
    <property type="entry name" value="FERRIC REDUCTASE, NADPH-DEPENDENT"/>
    <property type="match status" value="1"/>
</dbReference>
<dbReference type="GO" id="GO:0016491">
    <property type="term" value="F:oxidoreductase activity"/>
    <property type="evidence" value="ECO:0007669"/>
    <property type="project" value="InterPro"/>
</dbReference>
<accession>A0A845GBB1</accession>
<proteinExistence type="predicted"/>
<feature type="domain" description="FAD-binding FR-type" evidence="1">
    <location>
        <begin position="23"/>
        <end position="122"/>
    </location>
</feature>
<dbReference type="Pfam" id="PF08021">
    <property type="entry name" value="FAD_binding_9"/>
    <property type="match status" value="1"/>
</dbReference>
<dbReference type="InterPro" id="IPR017927">
    <property type="entry name" value="FAD-bd_FR_type"/>
</dbReference>
<gene>
    <name evidence="2" type="ORF">GTP91_26365</name>
</gene>
<dbReference type="Gene3D" id="3.40.50.80">
    <property type="entry name" value="Nucleotide-binding domain of ferredoxin-NADP reductase (FNR) module"/>
    <property type="match status" value="1"/>
</dbReference>
<dbReference type="CDD" id="cd06193">
    <property type="entry name" value="siderophore_interacting"/>
    <property type="match status" value="1"/>
</dbReference>
<dbReference type="InterPro" id="IPR017938">
    <property type="entry name" value="Riboflavin_synthase-like_b-brl"/>
</dbReference>
<protein>
    <submittedName>
        <fullName evidence="2">Siderophore-interacting protein</fullName>
    </submittedName>
</protein>
<dbReference type="Gene3D" id="2.40.30.10">
    <property type="entry name" value="Translation factors"/>
    <property type="match status" value="1"/>
</dbReference>
<evidence type="ECO:0000313" key="2">
    <source>
        <dbReference type="EMBL" id="MYM90685.1"/>
    </source>
</evidence>
<name>A0A845GBB1_9BURK</name>
<dbReference type="InterPro" id="IPR039261">
    <property type="entry name" value="FNR_nucleotide-bd"/>
</dbReference>
<dbReference type="InterPro" id="IPR013113">
    <property type="entry name" value="SIP_FAD-bd"/>
</dbReference>
<dbReference type="InterPro" id="IPR039374">
    <property type="entry name" value="SIP_fam"/>
</dbReference>
<organism evidence="2 3">
    <name type="scientific">Duganella vulcania</name>
    <dbReference type="NCBI Taxonomy" id="2692166"/>
    <lineage>
        <taxon>Bacteria</taxon>
        <taxon>Pseudomonadati</taxon>
        <taxon>Pseudomonadota</taxon>
        <taxon>Betaproteobacteria</taxon>
        <taxon>Burkholderiales</taxon>
        <taxon>Oxalobacteraceae</taxon>
        <taxon>Telluria group</taxon>
        <taxon>Duganella</taxon>
    </lineage>
</organism>
<dbReference type="Proteomes" id="UP000470302">
    <property type="component" value="Unassembled WGS sequence"/>
</dbReference>
<evidence type="ECO:0000313" key="3">
    <source>
        <dbReference type="Proteomes" id="UP000470302"/>
    </source>
</evidence>
<dbReference type="AlphaFoldDB" id="A0A845GBB1"/>
<evidence type="ECO:0000259" key="1">
    <source>
        <dbReference type="PROSITE" id="PS51384"/>
    </source>
</evidence>
<comment type="caution">
    <text evidence="2">The sequence shown here is derived from an EMBL/GenBank/DDBJ whole genome shotgun (WGS) entry which is preliminary data.</text>
</comment>
<sequence>MNDILPPTLQRRPGRLEAAVLKLFTRNAQVLHVEDIGPAFRLITLGGEALRNIAWTPGDKLQIQLGGWMQRTYTPMDWDATSGRTRILVYLHADGPGTHWARLVRKGDACTVFGPRRSLRLAQPRGRAILFGDETSLGLAVALSSQALPLRMVFEVAALAEAEPAIRQLGLHDAQLCVRSEGGEHFNELDAHMSALLQAHPAAEIVLTGKAGSIQHVSRLLRQQGAAAGPRQSKAYWAPGKAGMD</sequence>